<dbReference type="InterPro" id="IPR037171">
    <property type="entry name" value="NagB/RpiA_transferase-like"/>
</dbReference>
<dbReference type="AlphaFoldDB" id="A0A7C3W8S5"/>
<accession>A0A7C3W8S5</accession>
<evidence type="ECO:0000259" key="1">
    <source>
        <dbReference type="Pfam" id="PF02589"/>
    </source>
</evidence>
<feature type="domain" description="LUD" evidence="1">
    <location>
        <begin position="4"/>
        <end position="173"/>
    </location>
</feature>
<dbReference type="Gene3D" id="3.40.50.10420">
    <property type="entry name" value="NagB/RpiA/CoA transferase-like"/>
    <property type="match status" value="1"/>
</dbReference>
<dbReference type="EMBL" id="DSRP01000237">
    <property type="protein sequence ID" value="HGG91986.1"/>
    <property type="molecule type" value="Genomic_DNA"/>
</dbReference>
<dbReference type="Pfam" id="PF02589">
    <property type="entry name" value="LUD_dom"/>
    <property type="match status" value="1"/>
</dbReference>
<reference evidence="2" key="1">
    <citation type="journal article" date="2020" name="mSystems">
        <title>Genome- and Community-Level Interaction Insights into Carbon Utilization and Element Cycling Functions of Hydrothermarchaeota in Hydrothermal Sediment.</title>
        <authorList>
            <person name="Zhou Z."/>
            <person name="Liu Y."/>
            <person name="Xu W."/>
            <person name="Pan J."/>
            <person name="Luo Z.H."/>
            <person name="Li M."/>
        </authorList>
    </citation>
    <scope>NUCLEOTIDE SEQUENCE [LARGE SCALE GENOMIC DNA]</scope>
    <source>
        <strain evidence="2">SpSt-413</strain>
    </source>
</reference>
<protein>
    <submittedName>
        <fullName evidence="2">Lactate utilization protein</fullName>
    </submittedName>
</protein>
<organism evidence="2">
    <name type="scientific">Fundidesulfovibrio putealis</name>
    <dbReference type="NCBI Taxonomy" id="270496"/>
    <lineage>
        <taxon>Bacteria</taxon>
        <taxon>Pseudomonadati</taxon>
        <taxon>Thermodesulfobacteriota</taxon>
        <taxon>Desulfovibrionia</taxon>
        <taxon>Desulfovibrionales</taxon>
        <taxon>Desulfovibrionaceae</taxon>
        <taxon>Fundidesulfovibrio</taxon>
    </lineage>
</organism>
<dbReference type="PANTHER" id="PTHR43682">
    <property type="entry name" value="LACTATE UTILIZATION PROTEIN C"/>
    <property type="match status" value="1"/>
</dbReference>
<dbReference type="SUPFAM" id="SSF100950">
    <property type="entry name" value="NagB/RpiA/CoA transferase-like"/>
    <property type="match status" value="1"/>
</dbReference>
<dbReference type="InterPro" id="IPR024185">
    <property type="entry name" value="FTHF_cligase-like_sf"/>
</dbReference>
<sequence length="182" mass="19762">MFDLFKTKAEAVNAEVHRFPGKQEALAFIKETFKTEGIADASKSAVWVDCPFLEGVDKDELAKAFPGLSFNVTRDSAEKAHIGVTQMHWGIANTGTLVQNSTAAHERLASMLPWIHLAIVGTDKILPDMPSLMETVHPKDAAYIALISGPSRTADIERVLTIGVHGPERLIIVCIDDLGGNN</sequence>
<dbReference type="PANTHER" id="PTHR43682:SF1">
    <property type="entry name" value="LACTATE UTILIZATION PROTEIN C"/>
    <property type="match status" value="1"/>
</dbReference>
<name>A0A7C3W8S5_9BACT</name>
<evidence type="ECO:0000313" key="2">
    <source>
        <dbReference type="EMBL" id="HGG91986.1"/>
    </source>
</evidence>
<gene>
    <name evidence="2" type="ORF">ENR59_03435</name>
</gene>
<dbReference type="InterPro" id="IPR003741">
    <property type="entry name" value="LUD_dom"/>
</dbReference>
<comment type="caution">
    <text evidence="2">The sequence shown here is derived from an EMBL/GenBank/DDBJ whole genome shotgun (WGS) entry which is preliminary data.</text>
</comment>
<proteinExistence type="predicted"/>